<feature type="region of interest" description="Disordered" evidence="2">
    <location>
        <begin position="501"/>
        <end position="537"/>
    </location>
</feature>
<feature type="compositionally biased region" description="Basic and acidic residues" evidence="2">
    <location>
        <begin position="507"/>
        <end position="528"/>
    </location>
</feature>
<feature type="region of interest" description="Disordered" evidence="2">
    <location>
        <begin position="952"/>
        <end position="1017"/>
    </location>
</feature>
<proteinExistence type="predicted"/>
<keyword evidence="5" id="KW-1185">Reference proteome</keyword>
<keyword evidence="1" id="KW-0479">Metal-binding</keyword>
<feature type="region of interest" description="Disordered" evidence="2">
    <location>
        <begin position="1060"/>
        <end position="1089"/>
    </location>
</feature>
<name>A0ABP0GR80_CLALP</name>
<evidence type="ECO:0000313" key="4">
    <source>
        <dbReference type="EMBL" id="CAK8693868.1"/>
    </source>
</evidence>
<feature type="compositionally biased region" description="Basic and acidic residues" evidence="2">
    <location>
        <begin position="904"/>
        <end position="913"/>
    </location>
</feature>
<reference evidence="4 5" key="1">
    <citation type="submission" date="2024-02" db="EMBL/GenBank/DDBJ databases">
        <authorList>
            <person name="Daric V."/>
            <person name="Darras S."/>
        </authorList>
    </citation>
    <scope>NUCLEOTIDE SEQUENCE [LARGE SCALE GENOMIC DNA]</scope>
</reference>
<feature type="compositionally biased region" description="Basic and acidic residues" evidence="2">
    <location>
        <begin position="669"/>
        <end position="682"/>
    </location>
</feature>
<accession>A0ABP0GR80</accession>
<gene>
    <name evidence="4" type="ORF">CVLEPA_LOCUS27158</name>
</gene>
<sequence length="1089" mass="122412">MDNMKCEICEQGEAAYICTTCINPAEINLHGGVLICENCKFSHHNKGIFLLHQTKSLQAQYKREHLQNQIKGFQLSSVEKIESEIVKLNVRTSIKKSNGEAARKTIHSQLMEVYNYITDQLNSKEKDLNREVEAKMSKICEKADLTRDKLKELSNNIVKSCRGLLDEISDEDKDLDETKFKSEIETLEALVRDALLGNSNDELGPYLEVDRGLFDMDHTVDIKTFRISKMSFYSASDILENTDINSSLCTQPSEDSEYVIPQSFITRTMLSGARAAFFFPHPALVSHGKWILAALQYYLQLSLEENKLILIPEHEVESNEWSVVIAKTQNSELPHLMRCVYTLQEHDDRKKGRKRWDKGPRDVIIHPIDYYEMSCKFVARDKVHFYKVIPCLEKINPLAIKVSFNGVDSPNGKVFPEISANVRRRITKQLENSIELKVKFKKEITFLHHELLRPWAAQVSLDGTNASSLLKEDDADPSKAKLCQDIRLHKGEVPVVRDVLNPTKSEAGTKKVELKSEDLVPNQTEKKPNSRATSPSLCILSEPLDPLTTAHLAPILSISDSNEILSQSSSPPPVQDAVAKDATQGVDTTSVDLNNNDNDEVCGKVVTDDDWHEATSETSADKSPDAALFDVGGEYNLLPEHMHECRGMTDALDFDELKKISCIRPDAQRRDDVDTLKQKADQSDQINSVAESDLSKSSPPPPSPTPSSMNPTHASPGPSFNRLYPQSNQLSPNSKAFFPRSGHSTQPAMPEVWTPCTTEGWNKSAQRCLRFLTLILYGENSNQFVNSAIMGEPPADIKRFWADLIHQQQHIWGMLPTALVQPLMSAEMQRFPELYEEFCRFQIPMNIFKLRDALGSNQLLAYIDKFPEIQTVFDLIYKKRTNSPQNQEKFLPQDGQTGPATRQDPTDHKDRGDFGCPAVQSDTIVDAQSFSDVTKLNCNAIEHEKLSNLDKLLSSTSEDSRGTRSRSGNGDRHERKILLKRSSSDSGMLSNSAGDYQPIMPDREFSQSETNNPRESDWIEEDDVTSGAVTLPTSSNRQSFLVCYHCGVRGHVQALCPELNSGQGQVAGGRRRHVKGDGRKGQRGRRPQH</sequence>
<keyword evidence="1" id="KW-0863">Zinc-finger</keyword>
<evidence type="ECO:0000259" key="3">
    <source>
        <dbReference type="PROSITE" id="PS50158"/>
    </source>
</evidence>
<dbReference type="CDD" id="cd19757">
    <property type="entry name" value="Bbox1"/>
    <property type="match status" value="1"/>
</dbReference>
<comment type="caution">
    <text evidence="4">The sequence shown here is derived from an EMBL/GenBank/DDBJ whole genome shotgun (WGS) entry which is preliminary data.</text>
</comment>
<dbReference type="EMBL" id="CAWYQH010000141">
    <property type="protein sequence ID" value="CAK8693868.1"/>
    <property type="molecule type" value="Genomic_DNA"/>
</dbReference>
<keyword evidence="1" id="KW-0862">Zinc</keyword>
<feature type="region of interest" description="Disordered" evidence="2">
    <location>
        <begin position="669"/>
        <end position="726"/>
    </location>
</feature>
<organism evidence="4 5">
    <name type="scientific">Clavelina lepadiformis</name>
    <name type="common">Light-bulb sea squirt</name>
    <name type="synonym">Ascidia lepadiformis</name>
    <dbReference type="NCBI Taxonomy" id="159417"/>
    <lineage>
        <taxon>Eukaryota</taxon>
        <taxon>Metazoa</taxon>
        <taxon>Chordata</taxon>
        <taxon>Tunicata</taxon>
        <taxon>Ascidiacea</taxon>
        <taxon>Aplousobranchia</taxon>
        <taxon>Clavelinidae</taxon>
        <taxon>Clavelina</taxon>
    </lineage>
</organism>
<evidence type="ECO:0000256" key="2">
    <source>
        <dbReference type="SAM" id="MobiDB-lite"/>
    </source>
</evidence>
<evidence type="ECO:0000256" key="1">
    <source>
        <dbReference type="PROSITE-ProRule" id="PRU00047"/>
    </source>
</evidence>
<protein>
    <recommendedName>
        <fullName evidence="3">CCHC-type domain-containing protein</fullName>
    </recommendedName>
</protein>
<dbReference type="PROSITE" id="PS50158">
    <property type="entry name" value="ZF_CCHC"/>
    <property type="match status" value="1"/>
</dbReference>
<feature type="domain" description="CCHC-type" evidence="3">
    <location>
        <begin position="1043"/>
        <end position="1058"/>
    </location>
</feature>
<evidence type="ECO:0000313" key="5">
    <source>
        <dbReference type="Proteomes" id="UP001642483"/>
    </source>
</evidence>
<feature type="region of interest" description="Disordered" evidence="2">
    <location>
        <begin position="884"/>
        <end position="917"/>
    </location>
</feature>
<feature type="compositionally biased region" description="Polar residues" evidence="2">
    <location>
        <begin position="884"/>
        <end position="900"/>
    </location>
</feature>
<dbReference type="Proteomes" id="UP001642483">
    <property type="component" value="Unassembled WGS sequence"/>
</dbReference>
<feature type="compositionally biased region" description="Basic and acidic residues" evidence="2">
    <location>
        <begin position="1001"/>
        <end position="1017"/>
    </location>
</feature>
<feature type="compositionally biased region" description="Polar residues" evidence="2">
    <location>
        <begin position="984"/>
        <end position="994"/>
    </location>
</feature>
<dbReference type="InterPro" id="IPR001878">
    <property type="entry name" value="Znf_CCHC"/>
</dbReference>